<dbReference type="GO" id="GO:0006900">
    <property type="term" value="P:vesicle budding from membrane"/>
    <property type="evidence" value="ECO:0007669"/>
    <property type="project" value="TreeGrafter"/>
</dbReference>
<comment type="caution">
    <text evidence="5">The sequence shown here is derived from an EMBL/GenBank/DDBJ whole genome shotgun (WGS) entry which is preliminary data.</text>
</comment>
<dbReference type="GO" id="GO:0032050">
    <property type="term" value="F:clathrin heavy chain binding"/>
    <property type="evidence" value="ECO:0007669"/>
    <property type="project" value="TreeGrafter"/>
</dbReference>
<gene>
    <name evidence="5" type="ORF">SAPIO_CDS5612</name>
</gene>
<reference evidence="5 6" key="1">
    <citation type="journal article" date="2014" name="Genome Announc.">
        <title>Draft genome sequence of the pathogenic fungus Scedosporium apiospermum.</title>
        <authorList>
            <person name="Vandeputte P."/>
            <person name="Ghamrawi S."/>
            <person name="Rechenmann M."/>
            <person name="Iltis A."/>
            <person name="Giraud S."/>
            <person name="Fleury M."/>
            <person name="Thornton C."/>
            <person name="Delhaes L."/>
            <person name="Meyer W."/>
            <person name="Papon N."/>
            <person name="Bouchara J.P."/>
        </authorList>
    </citation>
    <scope>NUCLEOTIDE SEQUENCE [LARGE SCALE GENOMIC DNA]</scope>
    <source>
        <strain evidence="5 6">IHEM 14462</strain>
    </source>
</reference>
<dbReference type="FunFam" id="1.20.58.150:FF:000004">
    <property type="entry name" value="ENTH domain protein"/>
    <property type="match status" value="1"/>
</dbReference>
<dbReference type="SMART" id="SM00273">
    <property type="entry name" value="ENTH"/>
    <property type="match status" value="1"/>
</dbReference>
<dbReference type="PANTHER" id="PTHR22951">
    <property type="entry name" value="CLATHRIN ASSEMBLY PROTEIN"/>
    <property type="match status" value="1"/>
</dbReference>
<dbReference type="KEGG" id="sapo:SAPIO_CDS5612"/>
<dbReference type="AlphaFoldDB" id="A0A084G512"/>
<feature type="domain" description="ENTH" evidence="4">
    <location>
        <begin position="1"/>
        <end position="124"/>
    </location>
</feature>
<feature type="compositionally biased region" description="Low complexity" evidence="3">
    <location>
        <begin position="299"/>
        <end position="314"/>
    </location>
</feature>
<dbReference type="Gene3D" id="1.20.58.150">
    <property type="entry name" value="ANTH domain"/>
    <property type="match status" value="1"/>
</dbReference>
<name>A0A084G512_PSEDA</name>
<evidence type="ECO:0000259" key="4">
    <source>
        <dbReference type="PROSITE" id="PS50942"/>
    </source>
</evidence>
<dbReference type="InterPro" id="IPR014712">
    <property type="entry name" value="ANTH_dom_sf"/>
</dbReference>
<dbReference type="InterPro" id="IPR008942">
    <property type="entry name" value="ENTH_VHS"/>
</dbReference>
<feature type="compositionally biased region" description="Polar residues" evidence="3">
    <location>
        <begin position="571"/>
        <end position="596"/>
    </location>
</feature>
<dbReference type="EMBL" id="JOWA01000099">
    <property type="protein sequence ID" value="KEZ42424.1"/>
    <property type="molecule type" value="Genomic_DNA"/>
</dbReference>
<protein>
    <recommendedName>
        <fullName evidence="4">ENTH domain-containing protein</fullName>
    </recommendedName>
</protein>
<dbReference type="PROSITE" id="PS50942">
    <property type="entry name" value="ENTH"/>
    <property type="match status" value="1"/>
</dbReference>
<dbReference type="RefSeq" id="XP_016642223.1">
    <property type="nucleotide sequence ID" value="XM_016787908.1"/>
</dbReference>
<dbReference type="HOGENOM" id="CLU_014248_1_0_1"/>
<feature type="region of interest" description="Disordered" evidence="3">
    <location>
        <begin position="295"/>
        <end position="332"/>
    </location>
</feature>
<evidence type="ECO:0000256" key="2">
    <source>
        <dbReference type="ARBA" id="ARBA00022490"/>
    </source>
</evidence>
<dbReference type="GO" id="GO:0005546">
    <property type="term" value="F:phosphatidylinositol-4,5-bisphosphate binding"/>
    <property type="evidence" value="ECO:0007669"/>
    <property type="project" value="TreeGrafter"/>
</dbReference>
<dbReference type="PANTHER" id="PTHR22951:SF5">
    <property type="entry name" value="PHOSPHATIDYLINOSITOL-BINDING CLATHRIN ASSEMBLY PROTEIN LAP"/>
    <property type="match status" value="1"/>
</dbReference>
<dbReference type="GO" id="GO:0005545">
    <property type="term" value="F:1-phosphatidylinositol binding"/>
    <property type="evidence" value="ECO:0007669"/>
    <property type="project" value="InterPro"/>
</dbReference>
<dbReference type="SUPFAM" id="SSF89009">
    <property type="entry name" value="GAT-like domain"/>
    <property type="match status" value="1"/>
</dbReference>
<dbReference type="FunFam" id="1.25.40.90:FF:000025">
    <property type="entry name" value="ENTH domain protein"/>
    <property type="match status" value="1"/>
</dbReference>
<evidence type="ECO:0000313" key="5">
    <source>
        <dbReference type="EMBL" id="KEZ42424.1"/>
    </source>
</evidence>
<sequence>MSSSFEKSVKGATKIKAAPPKTKYIEHILVATHSGEAGVGEVFRALQFRLRDSTWTVVFKSLITVHLMIREGRPDATLAYLAKHINILAISSFTDAQTQGRNIRHYARYLAERARAYRDTKCDWVRAKESRLENLSVEKGLLRETEVVQHQLSALLACDVMEQDPENEITITAFRLLVLDLLALFQVLNQGLINILGHFFEMSKPDAERALNVYRKFTKQTDYVVQYLGVARQYEHHTRVEVPKLKHAPVHLGRQLEDYLRDPDFEIHRRQYIAELDAKKKAGRTGGASAIARLKQAESNTSSSKPASSTTNGSQTAASKPAQPSKGPDQDLIDFFDSIEQNQTTMAVQSTAQPQVTQPQVTVQFPTQAPFQAQPTGFVGNGTVMAQPTGFGAHNPFQQQAFSGFVQQQQQQPQQVAQPQLQPNFTGAGFGGFSPQPSFQPGNLGTIPQDAVASFQQAMPTGAPGLAAPQTTNPFRASMLINQQVTSPIQPNSLSTPTSPASNRLSTNPFALAQQTGGAFPMQQAQQPTAAPLQPMATGTNPFAKNVQPIQPIQQQPQQTGANPGGLVPQATGTTNPFRQSTFVNHNTGMGWQHNQMPIGGGLDQIQTIPVFPRPAQQAPWQQ</sequence>
<keyword evidence="6" id="KW-1185">Reference proteome</keyword>
<proteinExistence type="predicted"/>
<dbReference type="Proteomes" id="UP000028545">
    <property type="component" value="Unassembled WGS sequence"/>
</dbReference>
<dbReference type="Gene3D" id="1.25.40.90">
    <property type="match status" value="1"/>
</dbReference>
<dbReference type="GO" id="GO:0005905">
    <property type="term" value="C:clathrin-coated pit"/>
    <property type="evidence" value="ECO:0007669"/>
    <property type="project" value="TreeGrafter"/>
</dbReference>
<keyword evidence="2" id="KW-0963">Cytoplasm</keyword>
<dbReference type="CDD" id="cd16988">
    <property type="entry name" value="ANTH_N_YAP180"/>
    <property type="match status" value="1"/>
</dbReference>
<dbReference type="GO" id="GO:0048268">
    <property type="term" value="P:clathrin coat assembly"/>
    <property type="evidence" value="ECO:0007669"/>
    <property type="project" value="InterPro"/>
</dbReference>
<dbReference type="OrthoDB" id="44015at2759"/>
<dbReference type="InterPro" id="IPR045192">
    <property type="entry name" value="AP180-like"/>
</dbReference>
<evidence type="ECO:0000256" key="1">
    <source>
        <dbReference type="ARBA" id="ARBA00004496"/>
    </source>
</evidence>
<dbReference type="GO" id="GO:0072583">
    <property type="term" value="P:clathrin-dependent endocytosis"/>
    <property type="evidence" value="ECO:0007669"/>
    <property type="project" value="InterPro"/>
</dbReference>
<evidence type="ECO:0000256" key="3">
    <source>
        <dbReference type="SAM" id="MobiDB-lite"/>
    </source>
</evidence>
<feature type="region of interest" description="Disordered" evidence="3">
    <location>
        <begin position="555"/>
        <end position="604"/>
    </location>
</feature>
<dbReference type="InterPro" id="IPR011417">
    <property type="entry name" value="ANTH_dom"/>
</dbReference>
<dbReference type="GeneID" id="27724684"/>
<dbReference type="OMA" id="AWTIVFK"/>
<dbReference type="GO" id="GO:0030136">
    <property type="term" value="C:clathrin-coated vesicle"/>
    <property type="evidence" value="ECO:0007669"/>
    <property type="project" value="InterPro"/>
</dbReference>
<comment type="subcellular location">
    <subcellularLocation>
        <location evidence="1">Cytoplasm</location>
    </subcellularLocation>
</comment>
<evidence type="ECO:0000313" key="6">
    <source>
        <dbReference type="Proteomes" id="UP000028545"/>
    </source>
</evidence>
<dbReference type="VEuPathDB" id="FungiDB:SAPIO_CDS5612"/>
<dbReference type="InterPro" id="IPR013809">
    <property type="entry name" value="ENTH"/>
</dbReference>
<accession>A0A084G512</accession>
<dbReference type="SUPFAM" id="SSF48464">
    <property type="entry name" value="ENTH/VHS domain"/>
    <property type="match status" value="1"/>
</dbReference>
<dbReference type="GO" id="GO:0000149">
    <property type="term" value="F:SNARE binding"/>
    <property type="evidence" value="ECO:0007669"/>
    <property type="project" value="TreeGrafter"/>
</dbReference>
<organism evidence="5 6">
    <name type="scientific">Pseudallescheria apiosperma</name>
    <name type="common">Scedosporium apiospermum</name>
    <dbReference type="NCBI Taxonomy" id="563466"/>
    <lineage>
        <taxon>Eukaryota</taxon>
        <taxon>Fungi</taxon>
        <taxon>Dikarya</taxon>
        <taxon>Ascomycota</taxon>
        <taxon>Pezizomycotina</taxon>
        <taxon>Sordariomycetes</taxon>
        <taxon>Hypocreomycetidae</taxon>
        <taxon>Microascales</taxon>
        <taxon>Microascaceae</taxon>
        <taxon>Scedosporium</taxon>
    </lineage>
</organism>
<dbReference type="Pfam" id="PF07651">
    <property type="entry name" value="ANTH"/>
    <property type="match status" value="1"/>
</dbReference>